<reference evidence="2 4" key="1">
    <citation type="submission" date="2018-06" db="EMBL/GenBank/DDBJ databases">
        <title>Complete Genome Sequence of the Microcystin-Degrading Bacterium Sphingosinicella microcystinivorans Strain B-9.</title>
        <authorList>
            <person name="Jin H."/>
            <person name="Nishizawa T."/>
            <person name="Guo Y."/>
            <person name="Nishizawa A."/>
            <person name="Park H."/>
            <person name="Kato H."/>
            <person name="Tsuji K."/>
            <person name="Harada K."/>
        </authorList>
    </citation>
    <scope>NUCLEOTIDE SEQUENCE [LARGE SCALE GENOMIC DNA]</scope>
    <source>
        <strain evidence="2 4">B9</strain>
    </source>
</reference>
<evidence type="ECO:0000313" key="5">
    <source>
        <dbReference type="Proteomes" id="UP000276029"/>
    </source>
</evidence>
<gene>
    <name evidence="3" type="ORF">DFR51_2108</name>
    <name evidence="2" type="ORF">SmB9_03090</name>
</gene>
<keyword evidence="5" id="KW-1185">Reference proteome</keyword>
<dbReference type="Proteomes" id="UP000276029">
    <property type="component" value="Unassembled WGS sequence"/>
</dbReference>
<sequence length="209" mass="22854">MRRFAALLLLAATPAFAGVEGVYRLEGVREAASGLELTADGHFRYGLTYGALDEVGEGRWVRDGNRILLTTEPAWTAPVFEAVSAARSAEFPLRVQVTGPDGSPMSWPVDVILTLAEGHEVQGYTQSYGYRPSLGKDIRVTSLRLGLGVFDFLSEPFPVDLARANDLTFRLVPNSLGQPPFKGQPLLIEGDDLVMLRGGDRLTYRKQSE</sequence>
<dbReference type="Proteomes" id="UP000275727">
    <property type="component" value="Chromosome"/>
</dbReference>
<dbReference type="RefSeq" id="WP_121050768.1">
    <property type="nucleotide sequence ID" value="NZ_AP018711.1"/>
</dbReference>
<keyword evidence="1" id="KW-0732">Signal</keyword>
<evidence type="ECO:0000313" key="3">
    <source>
        <dbReference type="EMBL" id="RKS88896.1"/>
    </source>
</evidence>
<evidence type="ECO:0000313" key="2">
    <source>
        <dbReference type="EMBL" id="BBE32651.1"/>
    </source>
</evidence>
<dbReference type="AlphaFoldDB" id="A0AAD1FZM6"/>
<dbReference type="KEGG" id="smic:SmB9_03090"/>
<evidence type="ECO:0000313" key="4">
    <source>
        <dbReference type="Proteomes" id="UP000275727"/>
    </source>
</evidence>
<organism evidence="2 4">
    <name type="scientific">Sphingosinicella microcystinivorans</name>
    <dbReference type="NCBI Taxonomy" id="335406"/>
    <lineage>
        <taxon>Bacteria</taxon>
        <taxon>Pseudomonadati</taxon>
        <taxon>Pseudomonadota</taxon>
        <taxon>Alphaproteobacteria</taxon>
        <taxon>Sphingomonadales</taxon>
        <taxon>Sphingosinicellaceae</taxon>
        <taxon>Sphingosinicella</taxon>
    </lineage>
</organism>
<accession>A0AAD1FZM6</accession>
<proteinExistence type="predicted"/>
<feature type="signal peptide" evidence="1">
    <location>
        <begin position="1"/>
        <end position="17"/>
    </location>
</feature>
<reference evidence="3 5" key="2">
    <citation type="submission" date="2018-10" db="EMBL/GenBank/DDBJ databases">
        <title>Genomic Encyclopedia of Type Strains, Phase IV (KMG-IV): sequencing the most valuable type-strain genomes for metagenomic binning, comparative biology and taxonomic classification.</title>
        <authorList>
            <person name="Goeker M."/>
        </authorList>
    </citation>
    <scope>NUCLEOTIDE SEQUENCE [LARGE SCALE GENOMIC DNA]</scope>
    <source>
        <strain evidence="3 5">DSM 19791</strain>
    </source>
</reference>
<dbReference type="EMBL" id="RBWX01000008">
    <property type="protein sequence ID" value="RKS88896.1"/>
    <property type="molecule type" value="Genomic_DNA"/>
</dbReference>
<feature type="chain" id="PRO_5041965418" evidence="1">
    <location>
        <begin position="18"/>
        <end position="209"/>
    </location>
</feature>
<evidence type="ECO:0000256" key="1">
    <source>
        <dbReference type="SAM" id="SignalP"/>
    </source>
</evidence>
<name>A0AAD1FZM6_SPHMI</name>
<dbReference type="EMBL" id="AP018711">
    <property type="protein sequence ID" value="BBE32651.1"/>
    <property type="molecule type" value="Genomic_DNA"/>
</dbReference>
<protein>
    <submittedName>
        <fullName evidence="2">Uncharacterized protein</fullName>
    </submittedName>
</protein>